<dbReference type="Proteomes" id="UP000465609">
    <property type="component" value="Chromosome"/>
</dbReference>
<accession>A0ABM7IAU2</accession>
<protein>
    <submittedName>
        <fullName evidence="1">Uncharacterized protein</fullName>
    </submittedName>
</protein>
<dbReference type="RefSeq" id="WP_138231669.1">
    <property type="nucleotide sequence ID" value="NZ_AP022577.1"/>
</dbReference>
<name>A0ABM7IAU2_9MYCO</name>
<sequence length="94" mass="9314">MAELKVDPSGLSTAAATCKAASAALAETQAPPATGHATQASAAAVAHGHQLIDAIASRLAAQASLTGYKLHTADGVYRRTDAGSGQAISITMQV</sequence>
<dbReference type="EMBL" id="AP022577">
    <property type="protein sequence ID" value="BBX83740.1"/>
    <property type="molecule type" value="Genomic_DNA"/>
</dbReference>
<organism evidence="1 2">
    <name type="scientific">Mycolicibacterium aubagnense</name>
    <dbReference type="NCBI Taxonomy" id="319707"/>
    <lineage>
        <taxon>Bacteria</taxon>
        <taxon>Bacillati</taxon>
        <taxon>Actinomycetota</taxon>
        <taxon>Actinomycetes</taxon>
        <taxon>Mycobacteriales</taxon>
        <taxon>Mycobacteriaceae</taxon>
        <taxon>Mycolicibacterium</taxon>
    </lineage>
</organism>
<reference evidence="1 2" key="1">
    <citation type="journal article" date="2019" name="Emerg. Microbes Infect.">
        <title>Comprehensive subspecies identification of 175 nontuberculous mycobacteria species based on 7547 genomic profiles.</title>
        <authorList>
            <person name="Matsumoto Y."/>
            <person name="Kinjo T."/>
            <person name="Motooka D."/>
            <person name="Nabeya D."/>
            <person name="Jung N."/>
            <person name="Uechi K."/>
            <person name="Horii T."/>
            <person name="Iida T."/>
            <person name="Fujita J."/>
            <person name="Nakamura S."/>
        </authorList>
    </citation>
    <scope>NUCLEOTIDE SEQUENCE [LARGE SCALE GENOMIC DNA]</scope>
    <source>
        <strain evidence="1 2">JCM 15296</strain>
    </source>
</reference>
<evidence type="ECO:0000313" key="2">
    <source>
        <dbReference type="Proteomes" id="UP000465609"/>
    </source>
</evidence>
<gene>
    <name evidence="1" type="ORF">MAUB_16130</name>
</gene>
<keyword evidence="2" id="KW-1185">Reference proteome</keyword>
<proteinExistence type="predicted"/>
<evidence type="ECO:0000313" key="1">
    <source>
        <dbReference type="EMBL" id="BBX83740.1"/>
    </source>
</evidence>